<dbReference type="EMBL" id="LAZR01007623">
    <property type="protein sequence ID" value="KKM84052.1"/>
    <property type="molecule type" value="Genomic_DNA"/>
</dbReference>
<dbReference type="EMBL" id="LAZR01024238">
    <property type="protein sequence ID" value="KKL75830.1"/>
    <property type="molecule type" value="Genomic_DNA"/>
</dbReference>
<evidence type="ECO:0000313" key="4">
    <source>
        <dbReference type="EMBL" id="KKM84052.1"/>
    </source>
</evidence>
<comment type="caution">
    <text evidence="4">The sequence shown here is derived from an EMBL/GenBank/DDBJ whole genome shotgun (WGS) entry which is preliminary data.</text>
</comment>
<reference evidence="4" key="1">
    <citation type="journal article" date="2015" name="Nature">
        <title>Complex archaea that bridge the gap between prokaryotes and eukaryotes.</title>
        <authorList>
            <person name="Spang A."/>
            <person name="Saw J.H."/>
            <person name="Jorgensen S.L."/>
            <person name="Zaremba-Niedzwiedzka K."/>
            <person name="Martijn J."/>
            <person name="Lind A.E."/>
            <person name="van Eijk R."/>
            <person name="Schleper C."/>
            <person name="Guy L."/>
            <person name="Ettema T.J."/>
        </authorList>
    </citation>
    <scope>NUCLEOTIDE SEQUENCE</scope>
</reference>
<sequence>MVMDRYRELGSNVEASIQARTKSQEKGQQHWHRLYERCWCGYLTVPAKYYTYDDKGIQTNTQAQAEKAYLESVEPVTQHGVTPMENIKVCNGCGKQFSNRGATCNACRQAAYRERQGELK</sequence>
<gene>
    <name evidence="4" type="ORF">LCGC14_1303050</name>
    <name evidence="3" type="ORF">LCGC14_1347170</name>
    <name evidence="2" type="ORF">LCGC14_1398600</name>
    <name evidence="1" type="ORF">LCGC14_2050990</name>
</gene>
<evidence type="ECO:0000313" key="2">
    <source>
        <dbReference type="EMBL" id="KKM74606.1"/>
    </source>
</evidence>
<dbReference type="EMBL" id="LAZR01009113">
    <property type="protein sequence ID" value="KKM74606.1"/>
    <property type="molecule type" value="Genomic_DNA"/>
</dbReference>
<evidence type="ECO:0000313" key="1">
    <source>
        <dbReference type="EMBL" id="KKL75830.1"/>
    </source>
</evidence>
<dbReference type="AlphaFoldDB" id="A0A0F9NRZ0"/>
<accession>A0A0F9NRZ0</accession>
<organism evidence="4">
    <name type="scientific">marine sediment metagenome</name>
    <dbReference type="NCBI Taxonomy" id="412755"/>
    <lineage>
        <taxon>unclassified sequences</taxon>
        <taxon>metagenomes</taxon>
        <taxon>ecological metagenomes</taxon>
    </lineage>
</organism>
<protein>
    <submittedName>
        <fullName evidence="4">Uncharacterized protein</fullName>
    </submittedName>
</protein>
<dbReference type="EMBL" id="LAZR01008297">
    <property type="protein sequence ID" value="KKM79705.1"/>
    <property type="molecule type" value="Genomic_DNA"/>
</dbReference>
<name>A0A0F9NRZ0_9ZZZZ</name>
<proteinExistence type="predicted"/>
<evidence type="ECO:0000313" key="3">
    <source>
        <dbReference type="EMBL" id="KKM79705.1"/>
    </source>
</evidence>